<organism evidence="1 2">
    <name type="scientific">Salinimicrobium marinum</name>
    <dbReference type="NCBI Taxonomy" id="680283"/>
    <lineage>
        <taxon>Bacteria</taxon>
        <taxon>Pseudomonadati</taxon>
        <taxon>Bacteroidota</taxon>
        <taxon>Flavobacteriia</taxon>
        <taxon>Flavobacteriales</taxon>
        <taxon>Flavobacteriaceae</taxon>
        <taxon>Salinimicrobium</taxon>
    </lineage>
</organism>
<dbReference type="Proteomes" id="UP000610456">
    <property type="component" value="Unassembled WGS sequence"/>
</dbReference>
<dbReference type="EMBL" id="BMXB01000001">
    <property type="protein sequence ID" value="GHA23299.1"/>
    <property type="molecule type" value="Genomic_DNA"/>
</dbReference>
<evidence type="ECO:0000313" key="1">
    <source>
        <dbReference type="EMBL" id="GHA23299.1"/>
    </source>
</evidence>
<dbReference type="RefSeq" id="WP_189602612.1">
    <property type="nucleotide sequence ID" value="NZ_BMXB01000001.1"/>
</dbReference>
<reference evidence="1" key="1">
    <citation type="journal article" date="2014" name="Int. J. Syst. Evol. Microbiol.">
        <title>Complete genome sequence of Corynebacterium casei LMG S-19264T (=DSM 44701T), isolated from a smear-ripened cheese.</title>
        <authorList>
            <consortium name="US DOE Joint Genome Institute (JGI-PGF)"/>
            <person name="Walter F."/>
            <person name="Albersmeier A."/>
            <person name="Kalinowski J."/>
            <person name="Ruckert C."/>
        </authorList>
    </citation>
    <scope>NUCLEOTIDE SEQUENCE</scope>
    <source>
        <strain evidence="1">KCTC 12719</strain>
    </source>
</reference>
<proteinExistence type="predicted"/>
<dbReference type="AlphaFoldDB" id="A0A918S6P9"/>
<accession>A0A918S6P9</accession>
<gene>
    <name evidence="1" type="ORF">GCM10007103_00420</name>
</gene>
<sequence length="475" mass="54945">MKKILLVFFFSFQLVQSQERVLEFNVNLNKNSEVFNVIDETTGNTALFTLKGRQLEAFLFDDSFNEIGTIEPEKIPNKFDNFSGYIIENKKFHLFLSNTKKDKFAKIFLDFSSGESSFNEISLDLKEEKFLESISHNDSYFIFTLPDGSEVIKVYRFTQANPPTITSVNFSSAYYLNDKNRPAKLNDLFIAYKGFSKVIEMGKMEMDQPNSIQQASKNVKTFVTGNKLIITLDENHYFTFLLEINLEDFQGTVERIEKPRLSEEINHTSSNSFVLDNHIYQIITTKDAIKFHVVDLENDKVINSHSVSRDEEIYFKNTPIIQEGGFYTSHREYDKTAKFIRKMKNLPVAITALEQDGKFQITMGSSLEKQATPMMGGFGMAGAMVSVAPGMAVGFNPMFFGYKTYSFSRTVEIKGLFDKEYNHLEGDINPHIFEKIKEVAERYEHISAETIFRKKDTIYWGYHDNYNNVYNIYRM</sequence>
<comment type="caution">
    <text evidence="1">The sequence shown here is derived from an EMBL/GenBank/DDBJ whole genome shotgun (WGS) entry which is preliminary data.</text>
</comment>
<keyword evidence="2" id="KW-1185">Reference proteome</keyword>
<name>A0A918S6P9_9FLAO</name>
<evidence type="ECO:0000313" key="2">
    <source>
        <dbReference type="Proteomes" id="UP000610456"/>
    </source>
</evidence>
<reference evidence="1" key="2">
    <citation type="submission" date="2020-09" db="EMBL/GenBank/DDBJ databases">
        <authorList>
            <person name="Sun Q."/>
            <person name="Kim S."/>
        </authorList>
    </citation>
    <scope>NUCLEOTIDE SEQUENCE</scope>
    <source>
        <strain evidence="1">KCTC 12719</strain>
    </source>
</reference>
<protein>
    <submittedName>
        <fullName evidence="1">Uncharacterized protein</fullName>
    </submittedName>
</protein>